<gene>
    <name evidence="4" type="ordered locus">Celf_0015</name>
</gene>
<dbReference type="KEGG" id="cfi:Celf_0015"/>
<dbReference type="InterPro" id="IPR036388">
    <property type="entry name" value="WH-like_DNA-bd_sf"/>
</dbReference>
<feature type="domain" description="Bacterial transcriptional activator" evidence="3">
    <location>
        <begin position="91"/>
        <end position="229"/>
    </location>
</feature>
<dbReference type="InterPro" id="IPR051677">
    <property type="entry name" value="AfsR-DnrI-RedD_regulator"/>
</dbReference>
<evidence type="ECO:0000256" key="2">
    <source>
        <dbReference type="ARBA" id="ARBA00023163"/>
    </source>
</evidence>
<dbReference type="SMART" id="SM01043">
    <property type="entry name" value="BTAD"/>
    <property type="match status" value="1"/>
</dbReference>
<keyword evidence="1" id="KW-0805">Transcription regulation</keyword>
<dbReference type="PANTHER" id="PTHR35807">
    <property type="entry name" value="TRANSCRIPTIONAL REGULATOR REDD-RELATED"/>
    <property type="match status" value="1"/>
</dbReference>
<evidence type="ECO:0000259" key="3">
    <source>
        <dbReference type="SMART" id="SM01043"/>
    </source>
</evidence>
<dbReference type="RefSeq" id="WP_013769197.1">
    <property type="nucleotide sequence ID" value="NC_015514.1"/>
</dbReference>
<proteinExistence type="predicted"/>
<dbReference type="HOGENOM" id="CLU_004665_3_0_11"/>
<protein>
    <submittedName>
        <fullName evidence="4">Transcriptional regulator, SARP family</fullName>
    </submittedName>
</protein>
<dbReference type="STRING" id="590998.Celf_0015"/>
<dbReference type="AlphaFoldDB" id="F4H3U3"/>
<dbReference type="Proteomes" id="UP000008460">
    <property type="component" value="Chromosome"/>
</dbReference>
<dbReference type="InterPro" id="IPR005158">
    <property type="entry name" value="BTAD"/>
</dbReference>
<dbReference type="Gene3D" id="1.25.40.10">
    <property type="entry name" value="Tetratricopeptide repeat domain"/>
    <property type="match status" value="1"/>
</dbReference>
<dbReference type="GO" id="GO:0003677">
    <property type="term" value="F:DNA binding"/>
    <property type="evidence" value="ECO:0007669"/>
    <property type="project" value="TreeGrafter"/>
</dbReference>
<evidence type="ECO:0000313" key="5">
    <source>
        <dbReference type="Proteomes" id="UP000008460"/>
    </source>
</evidence>
<keyword evidence="2" id="KW-0804">Transcription</keyword>
<dbReference type="eggNOG" id="COG3629">
    <property type="taxonomic scope" value="Bacteria"/>
</dbReference>
<reference evidence="4 5" key="1">
    <citation type="submission" date="2011-04" db="EMBL/GenBank/DDBJ databases">
        <title>Complete sequence of Cellulomonas fimi ATCC 484.</title>
        <authorList>
            <consortium name="US DOE Joint Genome Institute"/>
            <person name="Lucas S."/>
            <person name="Han J."/>
            <person name="Lapidus A."/>
            <person name="Cheng J.-F."/>
            <person name="Goodwin L."/>
            <person name="Pitluck S."/>
            <person name="Peters L."/>
            <person name="Chertkov O."/>
            <person name="Detter J.C."/>
            <person name="Han C."/>
            <person name="Tapia R."/>
            <person name="Land M."/>
            <person name="Hauser L."/>
            <person name="Kyrpides N."/>
            <person name="Ivanova N."/>
            <person name="Ovchinnikova G."/>
            <person name="Pagani I."/>
            <person name="Mead D."/>
            <person name="Brumm P."/>
            <person name="Woyke T."/>
        </authorList>
    </citation>
    <scope>NUCLEOTIDE SEQUENCE [LARGE SCALE GENOMIC DNA]</scope>
    <source>
        <strain evidence="5">ATCC 484 / DSM 20113 / JCM 1341 / NBRC 15513 / NCIMB 8980 / NCTC 7547</strain>
    </source>
</reference>
<dbReference type="SUPFAM" id="SSF48452">
    <property type="entry name" value="TPR-like"/>
    <property type="match status" value="1"/>
</dbReference>
<organism evidence="4 5">
    <name type="scientific">Cellulomonas fimi (strain ATCC 484 / DSM 20113 / JCM 1341 / CCUG 24087 / LMG 16345 / NBRC 15513 / NCIMB 8980 / NCTC 7547 / NRS-133)</name>
    <dbReference type="NCBI Taxonomy" id="590998"/>
    <lineage>
        <taxon>Bacteria</taxon>
        <taxon>Bacillati</taxon>
        <taxon>Actinomycetota</taxon>
        <taxon>Actinomycetes</taxon>
        <taxon>Micrococcales</taxon>
        <taxon>Cellulomonadaceae</taxon>
        <taxon>Cellulomonas</taxon>
    </lineage>
</organism>
<name>F4H3U3_CELFA</name>
<evidence type="ECO:0000256" key="1">
    <source>
        <dbReference type="ARBA" id="ARBA00023015"/>
    </source>
</evidence>
<dbReference type="EMBL" id="CP002666">
    <property type="protein sequence ID" value="AEE44167.1"/>
    <property type="molecule type" value="Genomic_DNA"/>
</dbReference>
<sequence length="241" mass="26158">MSHVLQLLGPVRLRTDGRRVPLPHACARLTAALALVGPLSREQAAALLWPDAPTGRALSNLRTALSRLRRLTPGLVDARGTVLALADDVTVDTDRMLAWVNATIYDDAPPNDPAGPPREVGRELLAGWDEEWVRDHRDRWQVLVSQALESAATRLLAQGRPAAALPYGLAAVAAEPWSESANRVLIEIHARRGDGAGALRQFERLSRVLRAELGVQPAPDIVALIRQLYPFGVGRTGQRTA</sequence>
<dbReference type="Gene3D" id="1.10.10.10">
    <property type="entry name" value="Winged helix-like DNA-binding domain superfamily/Winged helix DNA-binding domain"/>
    <property type="match status" value="1"/>
</dbReference>
<dbReference type="GO" id="GO:0006355">
    <property type="term" value="P:regulation of DNA-templated transcription"/>
    <property type="evidence" value="ECO:0007669"/>
    <property type="project" value="TreeGrafter"/>
</dbReference>
<evidence type="ECO:0000313" key="4">
    <source>
        <dbReference type="EMBL" id="AEE44167.1"/>
    </source>
</evidence>
<dbReference type="PANTHER" id="PTHR35807:SF1">
    <property type="entry name" value="TRANSCRIPTIONAL REGULATOR REDD"/>
    <property type="match status" value="1"/>
</dbReference>
<dbReference type="InterPro" id="IPR011990">
    <property type="entry name" value="TPR-like_helical_dom_sf"/>
</dbReference>
<accession>F4H3U3</accession>
<keyword evidence="5" id="KW-1185">Reference proteome</keyword>
<dbReference type="Pfam" id="PF03704">
    <property type="entry name" value="BTAD"/>
    <property type="match status" value="1"/>
</dbReference>